<dbReference type="SUPFAM" id="SSF48726">
    <property type="entry name" value="Immunoglobulin"/>
    <property type="match status" value="1"/>
</dbReference>
<feature type="domain" description="Ig-like" evidence="4">
    <location>
        <begin position="14"/>
        <end position="70"/>
    </location>
</feature>
<gene>
    <name evidence="5" type="ORF">WA026_018040</name>
</gene>
<dbReference type="Proteomes" id="UP001431783">
    <property type="component" value="Unassembled WGS sequence"/>
</dbReference>
<dbReference type="InterPro" id="IPR051170">
    <property type="entry name" value="Neural/epithelial_adhesion"/>
</dbReference>
<dbReference type="PROSITE" id="PS50835">
    <property type="entry name" value="IG_LIKE"/>
    <property type="match status" value="1"/>
</dbReference>
<sequence length="70" mass="7736">MKSQVGYLDVVVPPDILDYPTSTDMIVREGSNVSMRCAATGSPEPTIVWRREGGEAISLRNGKEGMKFQY</sequence>
<dbReference type="GO" id="GO:0043005">
    <property type="term" value="C:neuron projection"/>
    <property type="evidence" value="ECO:0007669"/>
    <property type="project" value="TreeGrafter"/>
</dbReference>
<name>A0AAW1UQS4_9CUCU</name>
<keyword evidence="1" id="KW-0677">Repeat</keyword>
<dbReference type="AlphaFoldDB" id="A0AAW1UQS4"/>
<evidence type="ECO:0000313" key="6">
    <source>
        <dbReference type="Proteomes" id="UP001431783"/>
    </source>
</evidence>
<dbReference type="Pfam" id="PF13927">
    <property type="entry name" value="Ig_3"/>
    <property type="match status" value="1"/>
</dbReference>
<keyword evidence="6" id="KW-1185">Reference proteome</keyword>
<reference evidence="5 6" key="1">
    <citation type="submission" date="2023-03" db="EMBL/GenBank/DDBJ databases">
        <title>Genome insight into feeding habits of ladybird beetles.</title>
        <authorList>
            <person name="Li H.-S."/>
            <person name="Huang Y.-H."/>
            <person name="Pang H."/>
        </authorList>
    </citation>
    <scope>NUCLEOTIDE SEQUENCE [LARGE SCALE GENOMIC DNA]</scope>
    <source>
        <strain evidence="5">SYSU_2023b</strain>
        <tissue evidence="5">Whole body</tissue>
    </source>
</reference>
<comment type="caution">
    <text evidence="5">The sequence shown here is derived from an EMBL/GenBank/DDBJ whole genome shotgun (WGS) entry which is preliminary data.</text>
</comment>
<accession>A0AAW1UQS4</accession>
<dbReference type="EMBL" id="JARQZJ010000071">
    <property type="protein sequence ID" value="KAK9881849.1"/>
    <property type="molecule type" value="Genomic_DNA"/>
</dbReference>
<evidence type="ECO:0000259" key="4">
    <source>
        <dbReference type="PROSITE" id="PS50835"/>
    </source>
</evidence>
<dbReference type="InterPro" id="IPR013783">
    <property type="entry name" value="Ig-like_fold"/>
</dbReference>
<protein>
    <recommendedName>
        <fullName evidence="4">Ig-like domain-containing protein</fullName>
    </recommendedName>
</protein>
<dbReference type="PANTHER" id="PTHR12231:SF272">
    <property type="entry name" value="DPR-INTERACTING PROTEIN THETA"/>
    <property type="match status" value="1"/>
</dbReference>
<keyword evidence="3" id="KW-0393">Immunoglobulin domain</keyword>
<evidence type="ECO:0000256" key="2">
    <source>
        <dbReference type="ARBA" id="ARBA00023157"/>
    </source>
</evidence>
<dbReference type="Gene3D" id="2.60.40.10">
    <property type="entry name" value="Immunoglobulins"/>
    <property type="match status" value="1"/>
</dbReference>
<organism evidence="5 6">
    <name type="scientific">Henosepilachna vigintioctopunctata</name>
    <dbReference type="NCBI Taxonomy" id="420089"/>
    <lineage>
        <taxon>Eukaryota</taxon>
        <taxon>Metazoa</taxon>
        <taxon>Ecdysozoa</taxon>
        <taxon>Arthropoda</taxon>
        <taxon>Hexapoda</taxon>
        <taxon>Insecta</taxon>
        <taxon>Pterygota</taxon>
        <taxon>Neoptera</taxon>
        <taxon>Endopterygota</taxon>
        <taxon>Coleoptera</taxon>
        <taxon>Polyphaga</taxon>
        <taxon>Cucujiformia</taxon>
        <taxon>Coccinelloidea</taxon>
        <taxon>Coccinellidae</taxon>
        <taxon>Epilachninae</taxon>
        <taxon>Epilachnini</taxon>
        <taxon>Henosepilachna</taxon>
    </lineage>
</organism>
<dbReference type="InterPro" id="IPR036179">
    <property type="entry name" value="Ig-like_dom_sf"/>
</dbReference>
<keyword evidence="2" id="KW-1015">Disulfide bond</keyword>
<evidence type="ECO:0000256" key="3">
    <source>
        <dbReference type="ARBA" id="ARBA00023319"/>
    </source>
</evidence>
<proteinExistence type="predicted"/>
<dbReference type="InterPro" id="IPR007110">
    <property type="entry name" value="Ig-like_dom"/>
</dbReference>
<evidence type="ECO:0000256" key="1">
    <source>
        <dbReference type="ARBA" id="ARBA00022737"/>
    </source>
</evidence>
<evidence type="ECO:0000313" key="5">
    <source>
        <dbReference type="EMBL" id="KAK9881849.1"/>
    </source>
</evidence>
<dbReference type="PANTHER" id="PTHR12231">
    <property type="entry name" value="CTX-RELATED TYPE I TRANSMEMBRANE PROTEIN"/>
    <property type="match status" value="1"/>
</dbReference>